<reference evidence="2" key="1">
    <citation type="submission" date="2021-03" db="EMBL/GenBank/DDBJ databases">
        <title>Draft genome sequence of rust myrtle Austropuccinia psidii MF-1, a brazilian biotype.</title>
        <authorList>
            <person name="Quecine M.C."/>
            <person name="Pachon D.M.R."/>
            <person name="Bonatelli M.L."/>
            <person name="Correr F.H."/>
            <person name="Franceschini L.M."/>
            <person name="Leite T.F."/>
            <person name="Margarido G.R.A."/>
            <person name="Almeida C.A."/>
            <person name="Ferrarezi J.A."/>
            <person name="Labate C.A."/>
        </authorList>
    </citation>
    <scope>NUCLEOTIDE SEQUENCE</scope>
    <source>
        <strain evidence="2">MF-1</strain>
    </source>
</reference>
<protein>
    <submittedName>
        <fullName evidence="2">Uncharacterized protein</fullName>
    </submittedName>
</protein>
<keyword evidence="3" id="KW-1185">Reference proteome</keyword>
<name>A0A9Q3K3W1_9BASI</name>
<evidence type="ECO:0000313" key="2">
    <source>
        <dbReference type="EMBL" id="MBW0574213.1"/>
    </source>
</evidence>
<feature type="compositionally biased region" description="Acidic residues" evidence="1">
    <location>
        <begin position="15"/>
        <end position="31"/>
    </location>
</feature>
<dbReference type="OrthoDB" id="2518259at2759"/>
<dbReference type="AlphaFoldDB" id="A0A9Q3K3W1"/>
<accession>A0A9Q3K3W1</accession>
<evidence type="ECO:0000313" key="3">
    <source>
        <dbReference type="Proteomes" id="UP000765509"/>
    </source>
</evidence>
<comment type="caution">
    <text evidence="2">The sequence shown here is derived from an EMBL/GenBank/DDBJ whole genome shotgun (WGS) entry which is preliminary data.</text>
</comment>
<dbReference type="Proteomes" id="UP000765509">
    <property type="component" value="Unassembled WGS sequence"/>
</dbReference>
<proteinExistence type="predicted"/>
<gene>
    <name evidence="2" type="ORF">O181_113928</name>
</gene>
<organism evidence="2 3">
    <name type="scientific">Austropuccinia psidii MF-1</name>
    <dbReference type="NCBI Taxonomy" id="1389203"/>
    <lineage>
        <taxon>Eukaryota</taxon>
        <taxon>Fungi</taxon>
        <taxon>Dikarya</taxon>
        <taxon>Basidiomycota</taxon>
        <taxon>Pucciniomycotina</taxon>
        <taxon>Pucciniomycetes</taxon>
        <taxon>Pucciniales</taxon>
        <taxon>Sphaerophragmiaceae</taxon>
        <taxon>Austropuccinia</taxon>
    </lineage>
</organism>
<dbReference type="EMBL" id="AVOT02093698">
    <property type="protein sequence ID" value="MBW0574213.1"/>
    <property type="molecule type" value="Genomic_DNA"/>
</dbReference>
<evidence type="ECO:0000256" key="1">
    <source>
        <dbReference type="SAM" id="MobiDB-lite"/>
    </source>
</evidence>
<sequence>MTAEEGQPHNWLNGIEDEEDIISNPSEDGEEAPAQQISRLSGQVYITSRLSNTKVEDYGNMIFKPYSFKSNIQEINSSPTTSPYKNKNSTLNSHYLLNFYDTSSSPDNLAITFG</sequence>
<feature type="region of interest" description="Disordered" evidence="1">
    <location>
        <begin position="1"/>
        <end position="37"/>
    </location>
</feature>